<dbReference type="Proteomes" id="UP000830768">
    <property type="component" value="Chromosome 9"/>
</dbReference>
<dbReference type="EMBL" id="CP090037">
    <property type="protein sequence ID" value="UPK99706.1"/>
    <property type="molecule type" value="Genomic_DNA"/>
</dbReference>
<evidence type="ECO:0000313" key="2">
    <source>
        <dbReference type="Proteomes" id="UP000830768"/>
    </source>
</evidence>
<sequence>MYDEQYALCELLDGDPENLRAALFGTVQVLYNAYPRQCPLGKAMPNWPTCQQYTTHVFHLLNLYETETKIREVADTTSLTLLTELLCDCGAYLFAKCLFEDSERLTRASIEIAEKVLEAHDCLRAQPYALTGTISLRSENRRDEAVKSLELALHIYEENIRVDCKDTEPPLHINTQLANAYNNLGSAAKLMGDLGEAARLYQKAIEIEERRRDHCAGFLPALSLHDVGKLHHLQRYIEEAAKFFSECNSEMSIYEDDQEMKAWQAVWLYSLAKTEANISRLKDAELHANESLQTLKSVMDEALETTACLRSDALKCEAKKPEEAT</sequence>
<accession>A0ACD3ZEX4</accession>
<evidence type="ECO:0000313" key="1">
    <source>
        <dbReference type="EMBL" id="UPK99706.1"/>
    </source>
</evidence>
<name>A0ACD3ZEX4_FUSSC</name>
<reference evidence="1" key="1">
    <citation type="submission" date="2021-11" db="EMBL/GenBank/DDBJ databases">
        <title>Fusarium solani-melongenae Genome sequencing and assembly.</title>
        <authorList>
            <person name="Xie S."/>
            <person name="Huang L."/>
            <person name="Zhang X."/>
        </authorList>
    </citation>
    <scope>NUCLEOTIDE SEQUENCE</scope>
    <source>
        <strain evidence="1">CRI 24-3</strain>
    </source>
</reference>
<keyword evidence="2" id="KW-1185">Reference proteome</keyword>
<organism evidence="1 2">
    <name type="scientific">Fusarium solani subsp. cucurbitae</name>
    <name type="common">Neocosmosporum cucurbitae</name>
    <dbReference type="NCBI Taxonomy" id="2747967"/>
    <lineage>
        <taxon>Eukaryota</taxon>
        <taxon>Fungi</taxon>
        <taxon>Dikarya</taxon>
        <taxon>Ascomycota</taxon>
        <taxon>Pezizomycotina</taxon>
        <taxon>Sordariomycetes</taxon>
        <taxon>Hypocreomycetidae</taxon>
        <taxon>Hypocreales</taxon>
        <taxon>Nectriaceae</taxon>
        <taxon>Fusarium</taxon>
        <taxon>Fusarium solani species complex</taxon>
    </lineage>
</organism>
<gene>
    <name evidence="1" type="ORF">LCI18_010641</name>
</gene>
<proteinExistence type="predicted"/>
<protein>
    <submittedName>
        <fullName evidence="1">Uncharacterized protein</fullName>
    </submittedName>
</protein>